<evidence type="ECO:0000313" key="2">
    <source>
        <dbReference type="WBParaSite" id="L893_g19894.t1"/>
    </source>
</evidence>
<dbReference type="AlphaFoldDB" id="A0A1I7YU88"/>
<organism evidence="1 2">
    <name type="scientific">Steinernema glaseri</name>
    <dbReference type="NCBI Taxonomy" id="37863"/>
    <lineage>
        <taxon>Eukaryota</taxon>
        <taxon>Metazoa</taxon>
        <taxon>Ecdysozoa</taxon>
        <taxon>Nematoda</taxon>
        <taxon>Chromadorea</taxon>
        <taxon>Rhabditida</taxon>
        <taxon>Tylenchina</taxon>
        <taxon>Panagrolaimomorpha</taxon>
        <taxon>Strongyloidoidea</taxon>
        <taxon>Steinernematidae</taxon>
        <taxon>Steinernema</taxon>
    </lineage>
</organism>
<keyword evidence="1" id="KW-1185">Reference proteome</keyword>
<sequence>MDHLFFDLVDEIVNFLPRSDVETIARVARRSSRLEFWSAAAEDHLENRFLLDVRVYVEKALIKKELPKVFLSAKKTLPNGLEEDWNFTRWRYAWIRDVSVETERGQEFFDFKESHLDQVVRCVSLPVEPGPRGSLHVFHNHTKRPRKVIAVTWAILLNTQRGFAVVDLEHSKRDPPEFFENYVMMSISRGRYLRELRTRRYLRELRTSGIVTQIKLASTLTPLFGIRYETPLSLEVPIFPPLEQGEVEEMIETWLKSDGRLNDISIFCVNYYWEGDSPPKHEFLMERPNLGYLVHPTKRTTLTISDRMISVEQFRPWHLRVDFAWIDSVITRWRQGDGTRLGWGEWHFFVAFQSEEDWLQLEEKYGPCEHKFSRRLSIAHPRNTVRLEVTKKDHMFEVSVRAIVFTHLEMEMVTNDWKTGSGDVLPNGSTQMEVRFVGSKSSIHSYMHPNNGRCLTVQSCDSGLAIFSISPLDPEEIEDWNLALLFEQP</sequence>
<proteinExistence type="predicted"/>
<dbReference type="WBParaSite" id="L893_g19894.t1">
    <property type="protein sequence ID" value="L893_g19894.t1"/>
    <property type="gene ID" value="L893_g19894"/>
</dbReference>
<reference evidence="2" key="1">
    <citation type="submission" date="2016-11" db="UniProtKB">
        <authorList>
            <consortium name="WormBaseParasite"/>
        </authorList>
    </citation>
    <scope>IDENTIFICATION</scope>
</reference>
<evidence type="ECO:0000313" key="1">
    <source>
        <dbReference type="Proteomes" id="UP000095287"/>
    </source>
</evidence>
<dbReference type="Proteomes" id="UP000095287">
    <property type="component" value="Unplaced"/>
</dbReference>
<protein>
    <submittedName>
        <fullName evidence="2">F-box domain-containing protein</fullName>
    </submittedName>
</protein>
<name>A0A1I7YU88_9BILA</name>
<accession>A0A1I7YU88</accession>